<evidence type="ECO:0000313" key="1">
    <source>
        <dbReference type="EMBL" id="GAA0169512.1"/>
    </source>
</evidence>
<name>A0AAV3R547_LITER</name>
<reference evidence="1 2" key="1">
    <citation type="submission" date="2024-01" db="EMBL/GenBank/DDBJ databases">
        <title>The complete chloroplast genome sequence of Lithospermum erythrorhizon: insights into the phylogenetic relationship among Boraginaceae species and the maternal lineages of purple gromwells.</title>
        <authorList>
            <person name="Okada T."/>
            <person name="Watanabe K."/>
        </authorList>
    </citation>
    <scope>NUCLEOTIDE SEQUENCE [LARGE SCALE GENOMIC DNA]</scope>
</reference>
<dbReference type="AlphaFoldDB" id="A0AAV3R547"/>
<proteinExistence type="predicted"/>
<protein>
    <submittedName>
        <fullName evidence="1">Uncharacterized protein</fullName>
    </submittedName>
</protein>
<organism evidence="1 2">
    <name type="scientific">Lithospermum erythrorhizon</name>
    <name type="common">Purple gromwell</name>
    <name type="synonym">Lithospermum officinale var. erythrorhizon</name>
    <dbReference type="NCBI Taxonomy" id="34254"/>
    <lineage>
        <taxon>Eukaryota</taxon>
        <taxon>Viridiplantae</taxon>
        <taxon>Streptophyta</taxon>
        <taxon>Embryophyta</taxon>
        <taxon>Tracheophyta</taxon>
        <taxon>Spermatophyta</taxon>
        <taxon>Magnoliopsida</taxon>
        <taxon>eudicotyledons</taxon>
        <taxon>Gunneridae</taxon>
        <taxon>Pentapetalae</taxon>
        <taxon>asterids</taxon>
        <taxon>lamiids</taxon>
        <taxon>Boraginales</taxon>
        <taxon>Boraginaceae</taxon>
        <taxon>Boraginoideae</taxon>
        <taxon>Lithospermeae</taxon>
        <taxon>Lithospermum</taxon>
    </lineage>
</organism>
<dbReference type="EMBL" id="BAABME010024112">
    <property type="protein sequence ID" value="GAA0169512.1"/>
    <property type="molecule type" value="Genomic_DNA"/>
</dbReference>
<keyword evidence="2" id="KW-1185">Reference proteome</keyword>
<sequence>MMTSSAAFSTGIGLSSPWNFKKLDNNFGTQKPKWIISRNYSLRVIKMTASVDEKPKTFTLQKSEEAFTIAKRACFVALVQCLVMRLAIVQCTTPEE</sequence>
<accession>A0AAV3R547</accession>
<dbReference type="Proteomes" id="UP001454036">
    <property type="component" value="Unassembled WGS sequence"/>
</dbReference>
<evidence type="ECO:0000313" key="2">
    <source>
        <dbReference type="Proteomes" id="UP001454036"/>
    </source>
</evidence>
<gene>
    <name evidence="1" type="ORF">LIER_40775</name>
</gene>
<comment type="caution">
    <text evidence="1">The sequence shown here is derived from an EMBL/GenBank/DDBJ whole genome shotgun (WGS) entry which is preliminary data.</text>
</comment>